<accession>A0A9D4MFL0</accession>
<name>A0A9D4MFL0_DREPO</name>
<gene>
    <name evidence="1" type="ORF">DPMN_000561</name>
</gene>
<reference evidence="1" key="1">
    <citation type="journal article" date="2019" name="bioRxiv">
        <title>The Genome of the Zebra Mussel, Dreissena polymorpha: A Resource for Invasive Species Research.</title>
        <authorList>
            <person name="McCartney M.A."/>
            <person name="Auch B."/>
            <person name="Kono T."/>
            <person name="Mallez S."/>
            <person name="Zhang Y."/>
            <person name="Obille A."/>
            <person name="Becker A."/>
            <person name="Abrahante J.E."/>
            <person name="Garbe J."/>
            <person name="Badalamenti J.P."/>
            <person name="Herman A."/>
            <person name="Mangelson H."/>
            <person name="Liachko I."/>
            <person name="Sullivan S."/>
            <person name="Sone E.D."/>
            <person name="Koren S."/>
            <person name="Silverstein K.A.T."/>
            <person name="Beckman K.B."/>
            <person name="Gohl D.M."/>
        </authorList>
    </citation>
    <scope>NUCLEOTIDE SEQUENCE</scope>
    <source>
        <strain evidence="1">Duluth1</strain>
        <tissue evidence="1">Whole animal</tissue>
    </source>
</reference>
<organism evidence="1 2">
    <name type="scientific">Dreissena polymorpha</name>
    <name type="common">Zebra mussel</name>
    <name type="synonym">Mytilus polymorpha</name>
    <dbReference type="NCBI Taxonomy" id="45954"/>
    <lineage>
        <taxon>Eukaryota</taxon>
        <taxon>Metazoa</taxon>
        <taxon>Spiralia</taxon>
        <taxon>Lophotrochozoa</taxon>
        <taxon>Mollusca</taxon>
        <taxon>Bivalvia</taxon>
        <taxon>Autobranchia</taxon>
        <taxon>Heteroconchia</taxon>
        <taxon>Euheterodonta</taxon>
        <taxon>Imparidentia</taxon>
        <taxon>Neoheterodontei</taxon>
        <taxon>Myida</taxon>
        <taxon>Dreissenoidea</taxon>
        <taxon>Dreissenidae</taxon>
        <taxon>Dreissena</taxon>
    </lineage>
</organism>
<dbReference type="Proteomes" id="UP000828390">
    <property type="component" value="Unassembled WGS sequence"/>
</dbReference>
<proteinExistence type="predicted"/>
<reference evidence="1" key="2">
    <citation type="submission" date="2020-11" db="EMBL/GenBank/DDBJ databases">
        <authorList>
            <person name="McCartney M.A."/>
            <person name="Auch B."/>
            <person name="Kono T."/>
            <person name="Mallez S."/>
            <person name="Becker A."/>
            <person name="Gohl D.M."/>
            <person name="Silverstein K.A.T."/>
            <person name="Koren S."/>
            <person name="Bechman K.B."/>
            <person name="Herman A."/>
            <person name="Abrahante J.E."/>
            <person name="Garbe J."/>
        </authorList>
    </citation>
    <scope>NUCLEOTIDE SEQUENCE</scope>
    <source>
        <strain evidence="1">Duluth1</strain>
        <tissue evidence="1">Whole animal</tissue>
    </source>
</reference>
<comment type="caution">
    <text evidence="1">The sequence shown here is derived from an EMBL/GenBank/DDBJ whole genome shotgun (WGS) entry which is preliminary data.</text>
</comment>
<dbReference type="EMBL" id="JAIWYP010000001">
    <property type="protein sequence ID" value="KAH3876712.1"/>
    <property type="molecule type" value="Genomic_DNA"/>
</dbReference>
<dbReference type="AlphaFoldDB" id="A0A9D4MFL0"/>
<evidence type="ECO:0000313" key="2">
    <source>
        <dbReference type="Proteomes" id="UP000828390"/>
    </source>
</evidence>
<keyword evidence="2" id="KW-1185">Reference proteome</keyword>
<evidence type="ECO:0000313" key="1">
    <source>
        <dbReference type="EMBL" id="KAH3876712.1"/>
    </source>
</evidence>
<protein>
    <submittedName>
        <fullName evidence="1">Uncharacterized protein</fullName>
    </submittedName>
</protein>
<sequence>MATVSHEAYLTEESEIADVSRLLIYRAIRFPTSDDEFKASAGEKLKRGHRTGDDGEQLLAAYALIGLTGLRVIRSLVTTNDHLLKELDEIRERQQHRGESD</sequence>